<organism evidence="2 3">
    <name type="scientific">Rotaria magnacalcarata</name>
    <dbReference type="NCBI Taxonomy" id="392030"/>
    <lineage>
        <taxon>Eukaryota</taxon>
        <taxon>Metazoa</taxon>
        <taxon>Spiralia</taxon>
        <taxon>Gnathifera</taxon>
        <taxon>Rotifera</taxon>
        <taxon>Eurotatoria</taxon>
        <taxon>Bdelloidea</taxon>
        <taxon>Philodinida</taxon>
        <taxon>Philodinidae</taxon>
        <taxon>Rotaria</taxon>
    </lineage>
</organism>
<reference evidence="2" key="1">
    <citation type="submission" date="2021-02" db="EMBL/GenBank/DDBJ databases">
        <authorList>
            <person name="Nowell W R."/>
        </authorList>
    </citation>
    <scope>NUCLEOTIDE SEQUENCE</scope>
</reference>
<feature type="non-terminal residue" evidence="2">
    <location>
        <position position="271"/>
    </location>
</feature>
<dbReference type="EMBL" id="CAJOBI010083678">
    <property type="protein sequence ID" value="CAF4509034.1"/>
    <property type="molecule type" value="Genomic_DNA"/>
</dbReference>
<evidence type="ECO:0000313" key="2">
    <source>
        <dbReference type="EMBL" id="CAF4509034.1"/>
    </source>
</evidence>
<dbReference type="Proteomes" id="UP000676336">
    <property type="component" value="Unassembled WGS sequence"/>
</dbReference>
<feature type="non-terminal residue" evidence="2">
    <location>
        <position position="1"/>
    </location>
</feature>
<evidence type="ECO:0000256" key="1">
    <source>
        <dbReference type="SAM" id="MobiDB-lite"/>
    </source>
</evidence>
<proteinExistence type="predicted"/>
<protein>
    <submittedName>
        <fullName evidence="2">Uncharacterized protein</fullName>
    </submittedName>
</protein>
<dbReference type="AlphaFoldDB" id="A0A8S2XR16"/>
<feature type="compositionally biased region" description="Pro residues" evidence="1">
    <location>
        <begin position="139"/>
        <end position="153"/>
    </location>
</feature>
<feature type="compositionally biased region" description="Acidic residues" evidence="1">
    <location>
        <begin position="1"/>
        <end position="24"/>
    </location>
</feature>
<feature type="region of interest" description="Disordered" evidence="1">
    <location>
        <begin position="137"/>
        <end position="156"/>
    </location>
</feature>
<evidence type="ECO:0000313" key="3">
    <source>
        <dbReference type="Proteomes" id="UP000676336"/>
    </source>
</evidence>
<accession>A0A8S2XR16</accession>
<gene>
    <name evidence="2" type="ORF">SMN809_LOCUS35270</name>
</gene>
<name>A0A8S2XR16_9BILA</name>
<feature type="region of interest" description="Disordered" evidence="1">
    <location>
        <begin position="1"/>
        <end position="42"/>
    </location>
</feature>
<sequence>MEFENSIEESADDDDDEEEEEEEFPPLPSDIDLPSYANTPDPYDNRHNTLELFYCVSPPLPSPPSLQPSPLMTPLSAETVARIYTNCHTVSSIRNHDNMKQQTISFATQFKKKVRAPVVGLLQGVYINMPVSNSLVSPLQPPPSPLPPPPLRPSEPHTLSNEVTYATLMNTTSVGPSICSDQVTNHVHYQEIHIENKSTKTNSSRIYENIKTRRPPPPPCYSQTKFLKRTSSSSAITLEAERSPSYFNILDDNIIPVSSEHIYINLQYHDD</sequence>
<comment type="caution">
    <text evidence="2">The sequence shown here is derived from an EMBL/GenBank/DDBJ whole genome shotgun (WGS) entry which is preliminary data.</text>
</comment>